<feature type="compositionally biased region" description="Basic and acidic residues" evidence="1">
    <location>
        <begin position="74"/>
        <end position="83"/>
    </location>
</feature>
<dbReference type="GeneID" id="85374321"/>
<organism evidence="2 3">
    <name type="scientific">Colletotrichum paranaense</name>
    <dbReference type="NCBI Taxonomy" id="1914294"/>
    <lineage>
        <taxon>Eukaryota</taxon>
        <taxon>Fungi</taxon>
        <taxon>Dikarya</taxon>
        <taxon>Ascomycota</taxon>
        <taxon>Pezizomycotina</taxon>
        <taxon>Sordariomycetes</taxon>
        <taxon>Hypocreomycetidae</taxon>
        <taxon>Glomerellales</taxon>
        <taxon>Glomerellaceae</taxon>
        <taxon>Colletotrichum</taxon>
        <taxon>Colletotrichum acutatum species complex</taxon>
    </lineage>
</organism>
<dbReference type="Proteomes" id="UP001241169">
    <property type="component" value="Unassembled WGS sequence"/>
</dbReference>
<proteinExistence type="predicted"/>
<feature type="region of interest" description="Disordered" evidence="1">
    <location>
        <begin position="1"/>
        <end position="87"/>
    </location>
</feature>
<sequence>MQPSRGLLQMDDEFKLKKDHLPKRSSPISDPPKTRSPCTGRPWSLGRDNSTAPGRSSAGRVAERLEATGNGSRQRAEEAEHAESPATQPDAALVYGYMNGDLITYGFRLVEAKLLVLGMRLSVQPAKYPYTLSPDINEAPAALTNGPQQQMAYNLCESGSCSLYLNKVFDGPQAPVGISPERQTKKESSARQSVSRGLELEVPAYPPKPAIRIIVRISRPIVLKPRTPPVIYSRRGPTCTTAIV</sequence>
<evidence type="ECO:0000313" key="2">
    <source>
        <dbReference type="EMBL" id="KAK1542761.1"/>
    </source>
</evidence>
<accession>A0ABQ9STB3</accession>
<comment type="caution">
    <text evidence="2">The sequence shown here is derived from an EMBL/GenBank/DDBJ whole genome shotgun (WGS) entry which is preliminary data.</text>
</comment>
<protein>
    <submittedName>
        <fullName evidence="2">Uncharacterized protein</fullName>
    </submittedName>
</protein>
<evidence type="ECO:0000313" key="3">
    <source>
        <dbReference type="Proteomes" id="UP001241169"/>
    </source>
</evidence>
<name>A0ABQ9STB3_9PEZI</name>
<gene>
    <name evidence="2" type="ORF">CPAR01_06148</name>
</gene>
<dbReference type="EMBL" id="MOPA01000004">
    <property type="protein sequence ID" value="KAK1542761.1"/>
    <property type="molecule type" value="Genomic_DNA"/>
</dbReference>
<dbReference type="RefSeq" id="XP_060351888.1">
    <property type="nucleotide sequence ID" value="XM_060490422.1"/>
</dbReference>
<reference evidence="2 3" key="1">
    <citation type="submission" date="2016-10" db="EMBL/GenBank/DDBJ databases">
        <title>The genome sequence of Colletotrichum fioriniae PJ7.</title>
        <authorList>
            <person name="Baroncelli R."/>
        </authorList>
    </citation>
    <scope>NUCLEOTIDE SEQUENCE [LARGE SCALE GENOMIC DNA]</scope>
    <source>
        <strain evidence="2 3">IMI 384185</strain>
    </source>
</reference>
<keyword evidence="3" id="KW-1185">Reference proteome</keyword>
<evidence type="ECO:0000256" key="1">
    <source>
        <dbReference type="SAM" id="MobiDB-lite"/>
    </source>
</evidence>